<keyword evidence="2 3" id="KW-1015">Disulfide bond</keyword>
<evidence type="ECO:0000256" key="2">
    <source>
        <dbReference type="ARBA" id="ARBA00023157"/>
    </source>
</evidence>
<reference evidence="6 7" key="1">
    <citation type="submission" date="2019-07" db="EMBL/GenBank/DDBJ databases">
        <title>Draft genome assembly of a fouling barnacle, Amphibalanus amphitrite (Darwin, 1854): The first reference genome for Thecostraca.</title>
        <authorList>
            <person name="Kim W."/>
        </authorList>
    </citation>
    <scope>NUCLEOTIDE SEQUENCE [LARGE SCALE GENOMIC DNA]</scope>
    <source>
        <strain evidence="6">SNU_AA5</strain>
        <tissue evidence="6">Soma without cirri and trophi</tissue>
    </source>
</reference>
<dbReference type="EMBL" id="VIIS01000481">
    <property type="protein sequence ID" value="KAF0308534.1"/>
    <property type="molecule type" value="Genomic_DNA"/>
</dbReference>
<keyword evidence="4" id="KW-0472">Membrane</keyword>
<dbReference type="PROSITE" id="PS50068">
    <property type="entry name" value="LDLRA_2"/>
    <property type="match status" value="1"/>
</dbReference>
<feature type="domain" description="CUB" evidence="5">
    <location>
        <begin position="13"/>
        <end position="128"/>
    </location>
</feature>
<feature type="domain" description="CUB" evidence="5">
    <location>
        <begin position="139"/>
        <end position="255"/>
    </location>
</feature>
<dbReference type="Gene3D" id="4.10.400.10">
    <property type="entry name" value="Low-density Lipoprotein Receptor"/>
    <property type="match status" value="1"/>
</dbReference>
<dbReference type="OrthoDB" id="9971251at2759"/>
<organism evidence="6 7">
    <name type="scientific">Amphibalanus amphitrite</name>
    <name type="common">Striped barnacle</name>
    <name type="synonym">Balanus amphitrite</name>
    <dbReference type="NCBI Taxonomy" id="1232801"/>
    <lineage>
        <taxon>Eukaryota</taxon>
        <taxon>Metazoa</taxon>
        <taxon>Ecdysozoa</taxon>
        <taxon>Arthropoda</taxon>
        <taxon>Crustacea</taxon>
        <taxon>Multicrustacea</taxon>
        <taxon>Cirripedia</taxon>
        <taxon>Thoracica</taxon>
        <taxon>Thoracicalcarea</taxon>
        <taxon>Balanomorpha</taxon>
        <taxon>Balanoidea</taxon>
        <taxon>Balanidae</taxon>
        <taxon>Amphibalaninae</taxon>
        <taxon>Amphibalanus</taxon>
    </lineage>
</organism>
<dbReference type="Gene3D" id="2.60.120.290">
    <property type="entry name" value="Spermadhesin, CUB domain"/>
    <property type="match status" value="2"/>
</dbReference>
<dbReference type="PROSITE" id="PS01180">
    <property type="entry name" value="CUB"/>
    <property type="match status" value="2"/>
</dbReference>
<dbReference type="CDD" id="cd00112">
    <property type="entry name" value="LDLa"/>
    <property type="match status" value="1"/>
</dbReference>
<feature type="disulfide bond" evidence="3">
    <location>
        <begin position="268"/>
        <end position="280"/>
    </location>
</feature>
<feature type="disulfide bond" evidence="3">
    <location>
        <begin position="275"/>
        <end position="293"/>
    </location>
</feature>
<dbReference type="SUPFAM" id="SSF57424">
    <property type="entry name" value="LDL receptor-like module"/>
    <property type="match status" value="1"/>
</dbReference>
<proteinExistence type="predicted"/>
<dbReference type="SUPFAM" id="SSF49854">
    <property type="entry name" value="Spermadhesin, CUB domain"/>
    <property type="match status" value="2"/>
</dbReference>
<dbReference type="AlphaFoldDB" id="A0A6A4WXD0"/>
<dbReference type="Pfam" id="PF00431">
    <property type="entry name" value="CUB"/>
    <property type="match status" value="2"/>
</dbReference>
<evidence type="ECO:0000256" key="1">
    <source>
        <dbReference type="ARBA" id="ARBA00022737"/>
    </source>
</evidence>
<dbReference type="FunFam" id="2.60.120.290:FF:000013">
    <property type="entry name" value="Membrane frizzled-related protein"/>
    <property type="match status" value="1"/>
</dbReference>
<keyword evidence="4" id="KW-1133">Transmembrane helix</keyword>
<protein>
    <submittedName>
        <fullName evidence="6">Neuropilin and tolloid-like protein 2</fullName>
    </submittedName>
</protein>
<evidence type="ECO:0000313" key="6">
    <source>
        <dbReference type="EMBL" id="KAF0308534.1"/>
    </source>
</evidence>
<dbReference type="SMART" id="SM00042">
    <property type="entry name" value="CUB"/>
    <property type="match status" value="2"/>
</dbReference>
<dbReference type="PANTHER" id="PTHR24251:SF28">
    <property type="entry name" value="NEUROPILIN AND TOLLOID-LIKE, ISOFORM B"/>
    <property type="match status" value="1"/>
</dbReference>
<dbReference type="CDD" id="cd00041">
    <property type="entry name" value="CUB"/>
    <property type="match status" value="2"/>
</dbReference>
<evidence type="ECO:0000259" key="5">
    <source>
        <dbReference type="PROSITE" id="PS01180"/>
    </source>
</evidence>
<name>A0A6A4WXD0_AMPAM</name>
<comment type="caution">
    <text evidence="6">The sequence shown here is derived from an EMBL/GenBank/DDBJ whole genome shotgun (WGS) entry which is preliminary data.</text>
</comment>
<keyword evidence="7" id="KW-1185">Reference proteome</keyword>
<evidence type="ECO:0000256" key="4">
    <source>
        <dbReference type="SAM" id="Phobius"/>
    </source>
</evidence>
<dbReference type="Proteomes" id="UP000440578">
    <property type="component" value="Unassembled WGS sequence"/>
</dbReference>
<accession>A0A6A4WXD0</accession>
<keyword evidence="4" id="KW-0812">Transmembrane</keyword>
<dbReference type="InterPro" id="IPR002172">
    <property type="entry name" value="LDrepeatLR_classA_rpt"/>
</dbReference>
<dbReference type="InterPro" id="IPR036055">
    <property type="entry name" value="LDL_receptor-like_sf"/>
</dbReference>
<dbReference type="InterPro" id="IPR035914">
    <property type="entry name" value="Sperma_CUB_dom_sf"/>
</dbReference>
<dbReference type="SMART" id="SM00192">
    <property type="entry name" value="LDLa"/>
    <property type="match status" value="1"/>
</dbReference>
<dbReference type="Pfam" id="PF00057">
    <property type="entry name" value="Ldl_recept_a"/>
    <property type="match status" value="1"/>
</dbReference>
<dbReference type="InterPro" id="IPR000859">
    <property type="entry name" value="CUB_dom"/>
</dbReference>
<evidence type="ECO:0000256" key="3">
    <source>
        <dbReference type="PROSITE-ProRule" id="PRU00124"/>
    </source>
</evidence>
<evidence type="ECO:0000313" key="7">
    <source>
        <dbReference type="Proteomes" id="UP000440578"/>
    </source>
</evidence>
<feature type="transmembrane region" description="Helical" evidence="4">
    <location>
        <begin position="321"/>
        <end position="343"/>
    </location>
</feature>
<keyword evidence="1" id="KW-0677">Repeat</keyword>
<comment type="caution">
    <text evidence="3">Lacks conserved residue(s) required for the propagation of feature annotation.</text>
</comment>
<gene>
    <name evidence="6" type="primary">Neto2_1</name>
    <name evidence="6" type="ORF">FJT64_002166</name>
</gene>
<sequence length="373" mass="42539">MGQEAALNAHPACVNFTRGNEVLREFYSPGWPGRYPKNANCTRTLTAPEGQVIEIDFRDKFHLEPSPKCENDYLLIRDGREAYSPAIRRSCGKAFPRLVTSSSRHLWLSFQSDETIEYDGFKAVYAFKPAQVQLQPPRCRFELTGPEAIISTDNITEESVAYAERNRLPIDCTWRVTVTPGKEVYFKQFSLAKPNECELNFVEILSGPELLLRRKQHFCSSKAESVKMGQDNDVTFRFYAARSSLVSAKTRILAVITEMRLRSSEEQCLPTEFDCDDLYCINRSLVCNGNFNCDKLLDEKADCDRTSEQHALAFLTTNSNIVIMTIGCGLLFGMCFSMCWNCIRKLRQDFREKQASRGASYAIIQKKENKYSS</sequence>
<dbReference type="PANTHER" id="PTHR24251">
    <property type="entry name" value="OVOCHYMASE-RELATED"/>
    <property type="match status" value="1"/>
</dbReference>